<keyword evidence="2" id="KW-0472">Membrane</keyword>
<protein>
    <submittedName>
        <fullName evidence="3">Uncharacterized protein DUF3180</fullName>
    </submittedName>
</protein>
<accession>A0A4R7G861</accession>
<feature type="transmembrane region" description="Helical" evidence="2">
    <location>
        <begin position="7"/>
        <end position="29"/>
    </location>
</feature>
<dbReference type="InterPro" id="IPR021517">
    <property type="entry name" value="DUF3180"/>
</dbReference>
<feature type="transmembrane region" description="Helical" evidence="2">
    <location>
        <begin position="127"/>
        <end position="148"/>
    </location>
</feature>
<evidence type="ECO:0000313" key="3">
    <source>
        <dbReference type="EMBL" id="TDS87690.1"/>
    </source>
</evidence>
<dbReference type="RefSeq" id="WP_133725673.1">
    <property type="nucleotide sequence ID" value="NZ_SOAN01000001.1"/>
</dbReference>
<proteinExistence type="predicted"/>
<feature type="transmembrane region" description="Helical" evidence="2">
    <location>
        <begin position="81"/>
        <end position="107"/>
    </location>
</feature>
<keyword evidence="2" id="KW-0812">Transmembrane</keyword>
<sequence>MSRLSALRLLIIAAHSALVGFITTVYMSAQGMGSPVLPRTSLVTLLGIALIVLTLGLLVWRDQRRIASAAAKGRRGQRSLHPLHAVRVLTAGQAGAYAGALIAGWHAGILGDLVPAAALSAPNVNSSLLMITGGMIWVIIGFVVELLCRIPPDENPTDENPLGERHRGKPERNTGPIPEEGYARGTH</sequence>
<feature type="transmembrane region" description="Helical" evidence="2">
    <location>
        <begin position="41"/>
        <end position="60"/>
    </location>
</feature>
<dbReference type="EMBL" id="SOAN01000001">
    <property type="protein sequence ID" value="TDS87690.1"/>
    <property type="molecule type" value="Genomic_DNA"/>
</dbReference>
<dbReference type="Proteomes" id="UP000294506">
    <property type="component" value="Unassembled WGS sequence"/>
</dbReference>
<keyword evidence="2" id="KW-1133">Transmembrane helix</keyword>
<feature type="region of interest" description="Disordered" evidence="1">
    <location>
        <begin position="154"/>
        <end position="187"/>
    </location>
</feature>
<organism evidence="3 4">
    <name type="scientific">Nesterenkonia aurantiaca</name>
    <dbReference type="NCBI Taxonomy" id="1436010"/>
    <lineage>
        <taxon>Bacteria</taxon>
        <taxon>Bacillati</taxon>
        <taxon>Actinomycetota</taxon>
        <taxon>Actinomycetes</taxon>
        <taxon>Micrococcales</taxon>
        <taxon>Micrococcaceae</taxon>
        <taxon>Nesterenkonia</taxon>
    </lineage>
</organism>
<keyword evidence="4" id="KW-1185">Reference proteome</keyword>
<evidence type="ECO:0000256" key="2">
    <source>
        <dbReference type="SAM" id="Phobius"/>
    </source>
</evidence>
<evidence type="ECO:0000256" key="1">
    <source>
        <dbReference type="SAM" id="MobiDB-lite"/>
    </source>
</evidence>
<reference evidence="3 4" key="1">
    <citation type="submission" date="2019-03" db="EMBL/GenBank/DDBJ databases">
        <title>Genomic Encyclopedia of Type Strains, Phase III (KMG-III): the genomes of soil and plant-associated and newly described type strains.</title>
        <authorList>
            <person name="Whitman W."/>
        </authorList>
    </citation>
    <scope>NUCLEOTIDE SEQUENCE [LARGE SCALE GENOMIC DNA]</scope>
    <source>
        <strain evidence="3 4">DSM 27373</strain>
    </source>
</reference>
<evidence type="ECO:0000313" key="4">
    <source>
        <dbReference type="Proteomes" id="UP000294506"/>
    </source>
</evidence>
<comment type="caution">
    <text evidence="3">The sequence shown here is derived from an EMBL/GenBank/DDBJ whole genome shotgun (WGS) entry which is preliminary data.</text>
</comment>
<dbReference type="AlphaFoldDB" id="A0A4R7G861"/>
<name>A0A4R7G861_9MICC</name>
<gene>
    <name evidence="3" type="ORF">EV640_101484</name>
</gene>
<dbReference type="Pfam" id="PF11377">
    <property type="entry name" value="DUF3180"/>
    <property type="match status" value="1"/>
</dbReference>